<dbReference type="Pfam" id="PF12770">
    <property type="entry name" value="CHAT"/>
    <property type="match status" value="1"/>
</dbReference>
<keyword evidence="3" id="KW-1185">Reference proteome</keyword>
<dbReference type="PANTHER" id="PTHR10098:SF108">
    <property type="entry name" value="TETRATRICOPEPTIDE REPEAT PROTEIN 28"/>
    <property type="match status" value="1"/>
</dbReference>
<dbReference type="Proteomes" id="UP000198379">
    <property type="component" value="Unassembled WGS sequence"/>
</dbReference>
<name>A0A239AAE0_9FLAO</name>
<dbReference type="PANTHER" id="PTHR10098">
    <property type="entry name" value="RAPSYN-RELATED"/>
    <property type="match status" value="1"/>
</dbReference>
<evidence type="ECO:0000313" key="3">
    <source>
        <dbReference type="Proteomes" id="UP000198379"/>
    </source>
</evidence>
<feature type="domain" description="CHAT" evidence="1">
    <location>
        <begin position="1"/>
        <end position="97"/>
    </location>
</feature>
<protein>
    <submittedName>
        <fullName evidence="2">CHAT domain-containing protein</fullName>
    </submittedName>
</protein>
<reference evidence="2 3" key="1">
    <citation type="submission" date="2017-06" db="EMBL/GenBank/DDBJ databases">
        <authorList>
            <person name="Kim H.J."/>
            <person name="Triplett B.A."/>
        </authorList>
    </citation>
    <scope>NUCLEOTIDE SEQUENCE [LARGE SCALE GENOMIC DNA]</scope>
    <source>
        <strain evidence="2 3">DSM 25597</strain>
    </source>
</reference>
<organism evidence="2 3">
    <name type="scientific">Dokdonia pacifica</name>
    <dbReference type="NCBI Taxonomy" id="1627892"/>
    <lineage>
        <taxon>Bacteria</taxon>
        <taxon>Pseudomonadati</taxon>
        <taxon>Bacteroidota</taxon>
        <taxon>Flavobacteriia</taxon>
        <taxon>Flavobacteriales</taxon>
        <taxon>Flavobacteriaceae</taxon>
        <taxon>Dokdonia</taxon>
    </lineage>
</organism>
<accession>A0A239AAE0</accession>
<proteinExistence type="predicted"/>
<dbReference type="AlphaFoldDB" id="A0A239AAE0"/>
<evidence type="ECO:0000259" key="1">
    <source>
        <dbReference type="Pfam" id="PF12770"/>
    </source>
</evidence>
<dbReference type="InterPro" id="IPR024983">
    <property type="entry name" value="CHAT_dom"/>
</dbReference>
<evidence type="ECO:0000313" key="2">
    <source>
        <dbReference type="EMBL" id="SNR92626.1"/>
    </source>
</evidence>
<sequence>MNLDEVDLLVLSACETALGEIKGSDGVYGLQRSFKIAGVKYVIVSLWKVPDNESKEFMTTFYKLLFQGELIELAFNETKNIMSKKYDPYYWSAFVLTR</sequence>
<dbReference type="EMBL" id="FZNY01000004">
    <property type="protein sequence ID" value="SNR92626.1"/>
    <property type="molecule type" value="Genomic_DNA"/>
</dbReference>
<gene>
    <name evidence="2" type="ORF">SAMN06265376_104283</name>
</gene>